<feature type="domain" description="OmpR/PhoB-type" evidence="3">
    <location>
        <begin position="3"/>
        <end position="101"/>
    </location>
</feature>
<dbReference type="SUPFAM" id="SSF48452">
    <property type="entry name" value="TPR-like"/>
    <property type="match status" value="1"/>
</dbReference>
<proteinExistence type="predicted"/>
<dbReference type="GO" id="GO:0003677">
    <property type="term" value="F:DNA binding"/>
    <property type="evidence" value="ECO:0007669"/>
    <property type="project" value="UniProtKB-UniRule"/>
</dbReference>
<keyword evidence="1 2" id="KW-0238">DNA-binding</keyword>
<dbReference type="InterPro" id="IPR019734">
    <property type="entry name" value="TPR_rpt"/>
</dbReference>
<evidence type="ECO:0000313" key="4">
    <source>
        <dbReference type="EMBL" id="TWI67538.1"/>
    </source>
</evidence>
<dbReference type="EMBL" id="VLLB01000002">
    <property type="protein sequence ID" value="TWI67538.1"/>
    <property type="molecule type" value="Genomic_DNA"/>
</dbReference>
<dbReference type="RefSeq" id="WP_145648481.1">
    <property type="nucleotide sequence ID" value="NZ_VLLB01000002.1"/>
</dbReference>
<reference evidence="4 5" key="1">
    <citation type="journal article" date="2015" name="Stand. Genomic Sci.">
        <title>Genomic Encyclopedia of Bacterial and Archaeal Type Strains, Phase III: the genomes of soil and plant-associated and newly described type strains.</title>
        <authorList>
            <person name="Whitman W.B."/>
            <person name="Woyke T."/>
            <person name="Klenk H.P."/>
            <person name="Zhou Y."/>
            <person name="Lilburn T.G."/>
            <person name="Beck B.J."/>
            <person name="De Vos P."/>
            <person name="Vandamme P."/>
            <person name="Eisen J.A."/>
            <person name="Garrity G."/>
            <person name="Hugenholtz P."/>
            <person name="Kyrpides N.C."/>
        </authorList>
    </citation>
    <scope>NUCLEOTIDE SEQUENCE [LARGE SCALE GENOMIC DNA]</scope>
    <source>
        <strain evidence="4 5">CGMCC 1.10822</strain>
    </source>
</reference>
<dbReference type="AlphaFoldDB" id="A0A562REU2"/>
<dbReference type="Proteomes" id="UP000318431">
    <property type="component" value="Unassembled WGS sequence"/>
</dbReference>
<dbReference type="Gene3D" id="1.10.10.10">
    <property type="entry name" value="Winged helix-like DNA-binding domain superfamily/Winged helix DNA-binding domain"/>
    <property type="match status" value="1"/>
</dbReference>
<dbReference type="Gene3D" id="3.40.50.300">
    <property type="entry name" value="P-loop containing nucleotide triphosphate hydrolases"/>
    <property type="match status" value="1"/>
</dbReference>
<dbReference type="InterPro" id="IPR001867">
    <property type="entry name" value="OmpR/PhoB-type_DNA-bd"/>
</dbReference>
<dbReference type="InterPro" id="IPR016032">
    <property type="entry name" value="Sig_transdc_resp-reg_C-effctor"/>
</dbReference>
<comment type="caution">
    <text evidence="4">The sequence shown here is derived from an EMBL/GenBank/DDBJ whole genome shotgun (WGS) entry which is preliminary data.</text>
</comment>
<name>A0A562REU2_9BURK</name>
<evidence type="ECO:0000259" key="3">
    <source>
        <dbReference type="PROSITE" id="PS51755"/>
    </source>
</evidence>
<dbReference type="SMART" id="SM00862">
    <property type="entry name" value="Trans_reg_C"/>
    <property type="match status" value="1"/>
</dbReference>
<protein>
    <submittedName>
        <fullName evidence="4">AAA ATPase-like protein</fullName>
    </submittedName>
</protein>
<dbReference type="Pfam" id="PF20703">
    <property type="entry name" value="nSTAND1"/>
    <property type="match status" value="1"/>
</dbReference>
<dbReference type="PANTHER" id="PTHR47691">
    <property type="entry name" value="REGULATOR-RELATED"/>
    <property type="match status" value="1"/>
</dbReference>
<dbReference type="SUPFAM" id="SSF52540">
    <property type="entry name" value="P-loop containing nucleoside triphosphate hydrolases"/>
    <property type="match status" value="1"/>
</dbReference>
<evidence type="ECO:0000256" key="2">
    <source>
        <dbReference type="PROSITE-ProRule" id="PRU01091"/>
    </source>
</evidence>
<organism evidence="4 5">
    <name type="scientific">Pseudoduganella lurida</name>
    <dbReference type="NCBI Taxonomy" id="1036180"/>
    <lineage>
        <taxon>Bacteria</taxon>
        <taxon>Pseudomonadati</taxon>
        <taxon>Pseudomonadota</taxon>
        <taxon>Betaproteobacteria</taxon>
        <taxon>Burkholderiales</taxon>
        <taxon>Oxalobacteraceae</taxon>
        <taxon>Telluria group</taxon>
        <taxon>Pseudoduganella</taxon>
    </lineage>
</organism>
<gene>
    <name evidence="4" type="ORF">IP91_01652</name>
</gene>
<dbReference type="PROSITE" id="PS51755">
    <property type="entry name" value="OMPR_PHOB"/>
    <property type="match status" value="1"/>
</dbReference>
<dbReference type="SMART" id="SM00028">
    <property type="entry name" value="TPR"/>
    <property type="match status" value="2"/>
</dbReference>
<feature type="DNA-binding region" description="OmpR/PhoB-type" evidence="2">
    <location>
        <begin position="3"/>
        <end position="101"/>
    </location>
</feature>
<dbReference type="CDD" id="cd00383">
    <property type="entry name" value="trans_reg_C"/>
    <property type="match status" value="1"/>
</dbReference>
<dbReference type="Gene3D" id="1.25.40.10">
    <property type="entry name" value="Tetratricopeptide repeat domain"/>
    <property type="match status" value="1"/>
</dbReference>
<dbReference type="OrthoDB" id="1971692at2"/>
<keyword evidence="5" id="KW-1185">Reference proteome</keyword>
<dbReference type="InterPro" id="IPR049052">
    <property type="entry name" value="nSTAND1"/>
</dbReference>
<accession>A0A562REU2</accession>
<dbReference type="GO" id="GO:0006355">
    <property type="term" value="P:regulation of DNA-templated transcription"/>
    <property type="evidence" value="ECO:0007669"/>
    <property type="project" value="InterPro"/>
</dbReference>
<dbReference type="PANTHER" id="PTHR47691:SF3">
    <property type="entry name" value="HTH-TYPE TRANSCRIPTIONAL REGULATOR RV0890C-RELATED"/>
    <property type="match status" value="1"/>
</dbReference>
<dbReference type="InterPro" id="IPR011990">
    <property type="entry name" value="TPR-like_helical_dom_sf"/>
</dbReference>
<evidence type="ECO:0000313" key="5">
    <source>
        <dbReference type="Proteomes" id="UP000318431"/>
    </source>
</evidence>
<dbReference type="GO" id="GO:0000160">
    <property type="term" value="P:phosphorelay signal transduction system"/>
    <property type="evidence" value="ECO:0007669"/>
    <property type="project" value="InterPro"/>
</dbReference>
<dbReference type="Pfam" id="PF00486">
    <property type="entry name" value="Trans_reg_C"/>
    <property type="match status" value="1"/>
</dbReference>
<dbReference type="InterPro" id="IPR036388">
    <property type="entry name" value="WH-like_DNA-bd_sf"/>
</dbReference>
<sequence>MRLGGFRFGEYQVEVSGNALNHFGARTPLEPRAMDVLRYLCRHPGAVIPAEELLQACWGTAELGDNPVHKAIAQLRRALGDSSTEPRYIETVRKRGYRAIAEVVEAPELPGTWTGGSPFRGLEPFEESHATIFFGRLDATARLRDIVLRQAAAGCALALVLGPSGSGKTSLVRAGLLPRLAPDEERPDAIVAADCTLHMDCADLAGGSLHGALAAVLVDAELDGRLVFDGSSAEVLATRLRDAPAAVAAQLAAATDRVRIVLFVDRLEAVFRAPDASDADRAAFVTLLDRLARCGTLLVLLACRNDFYPELIALPELTGLKAAGGHFDLAPPTGADIAQMVRQPAQAAQLTFERDATTGSRLDDVLCDAARASPDALPLLQYCLNELYRQRGADGALRFDVFRQLGGIEGALGVRAEQIVAALPAAQQAALPQVLSLLVAVSDDQNLVTARRPAWAALATEPERDLVRALVEARLFVSELTAEVPGFGVAHEALLRRWPRVADWIERHRHALQVRTRLNAQAERWAGAGRPRDLLLPAGSQVNGARALLAVREVSLSPVAREFVQRSVSRMKLGQRIVAGVVGSFVMLAMLTGFMGVRAQTARHEAERHRLEAEGLLGFMLGDFAEKLRPLGRLDLLDSVSGKALSYLATAGERDDLTTRMQRVATLQMIAEVGMARGNQDKALEALQAGRAMLAPYAAQATSAEALERLGDNAAYLGRLYFDRKAFVQAGQHFEEAIGFATRLASLVNDADHWNQLASAHNSLGGVAKASEQYGKAAQHFELAVALNRRAVAASPGNRDYLGGLANSLSWLGDTMSLSGRAADAARYFAEEGTLLEGLRLAAPNELRWTSRLAYALWHRGNAQLENGERAAAADSYARARALVDDLTQRDPSNQRWQVDLMRLKLREIRTQTQPDAAATLAEIQALYRQSTEMSKAQPDNPELRRLASQILERADSARSQLQSR</sequence>
<dbReference type="InterPro" id="IPR027417">
    <property type="entry name" value="P-loop_NTPase"/>
</dbReference>
<dbReference type="SUPFAM" id="SSF46894">
    <property type="entry name" value="C-terminal effector domain of the bipartite response regulators"/>
    <property type="match status" value="1"/>
</dbReference>
<evidence type="ECO:0000256" key="1">
    <source>
        <dbReference type="ARBA" id="ARBA00023125"/>
    </source>
</evidence>